<evidence type="ECO:0000313" key="3">
    <source>
        <dbReference type="EMBL" id="MFD2963681.1"/>
    </source>
</evidence>
<comment type="caution">
    <text evidence="3">The sequence shown here is derived from an EMBL/GenBank/DDBJ whole genome shotgun (WGS) entry which is preliminary data.</text>
</comment>
<evidence type="ECO:0000256" key="2">
    <source>
        <dbReference type="SAM" id="SignalP"/>
    </source>
</evidence>
<keyword evidence="4" id="KW-1185">Reference proteome</keyword>
<sequence>MRNSRWSKTAVAAFLLTLGATAASKAVQQETIWVYQDGSNDTTSNPDCQLNPEEICALEYHTDASGQPDFSSPTGAEMQGQRNQ</sequence>
<evidence type="ECO:0000313" key="4">
    <source>
        <dbReference type="Proteomes" id="UP001597560"/>
    </source>
</evidence>
<gene>
    <name evidence="3" type="ORF">ACFS6J_17885</name>
</gene>
<keyword evidence="2" id="KW-0732">Signal</keyword>
<proteinExistence type="predicted"/>
<feature type="chain" id="PRO_5047384499" evidence="2">
    <location>
        <begin position="23"/>
        <end position="84"/>
    </location>
</feature>
<dbReference type="EMBL" id="JBHUPA010000008">
    <property type="protein sequence ID" value="MFD2963681.1"/>
    <property type="molecule type" value="Genomic_DNA"/>
</dbReference>
<feature type="region of interest" description="Disordered" evidence="1">
    <location>
        <begin position="62"/>
        <end position="84"/>
    </location>
</feature>
<evidence type="ECO:0000256" key="1">
    <source>
        <dbReference type="SAM" id="MobiDB-lite"/>
    </source>
</evidence>
<dbReference type="RefSeq" id="WP_377611784.1">
    <property type="nucleotide sequence ID" value="NZ_JBHUPA010000008.1"/>
</dbReference>
<organism evidence="3 4">
    <name type="scientific">Olivibacter jilunii</name>
    <dbReference type="NCBI Taxonomy" id="985016"/>
    <lineage>
        <taxon>Bacteria</taxon>
        <taxon>Pseudomonadati</taxon>
        <taxon>Bacteroidota</taxon>
        <taxon>Sphingobacteriia</taxon>
        <taxon>Sphingobacteriales</taxon>
        <taxon>Sphingobacteriaceae</taxon>
        <taxon>Olivibacter</taxon>
    </lineage>
</organism>
<name>A0ABW6B2Q9_9SPHI</name>
<dbReference type="Proteomes" id="UP001597560">
    <property type="component" value="Unassembled WGS sequence"/>
</dbReference>
<feature type="signal peptide" evidence="2">
    <location>
        <begin position="1"/>
        <end position="22"/>
    </location>
</feature>
<accession>A0ABW6B2Q9</accession>
<feature type="compositionally biased region" description="Polar residues" evidence="1">
    <location>
        <begin position="64"/>
        <end position="84"/>
    </location>
</feature>
<protein>
    <submittedName>
        <fullName evidence="3">Uncharacterized protein</fullName>
    </submittedName>
</protein>
<reference evidence="4" key="1">
    <citation type="journal article" date="2019" name="Int. J. Syst. Evol. Microbiol.">
        <title>The Global Catalogue of Microorganisms (GCM) 10K type strain sequencing project: providing services to taxonomists for standard genome sequencing and annotation.</title>
        <authorList>
            <consortium name="The Broad Institute Genomics Platform"/>
            <consortium name="The Broad Institute Genome Sequencing Center for Infectious Disease"/>
            <person name="Wu L."/>
            <person name="Ma J."/>
        </authorList>
    </citation>
    <scope>NUCLEOTIDE SEQUENCE [LARGE SCALE GENOMIC DNA]</scope>
    <source>
        <strain evidence="4">KCTC 23098</strain>
    </source>
</reference>